<dbReference type="EMBL" id="JI169150">
    <property type="protein sequence ID" value="ADY43688.1"/>
    <property type="molecule type" value="mRNA"/>
</dbReference>
<sequence>MEMLAAGLLSSGLEPGDRVLICGSNNAQFFTSTLACARGGLIFSLINPNFANASQLHYALKKGEFRAIICFPANKEAEFLNNLLNEIAPELKHSAKGHLSSKALPKLTHIIMAEEDHKHAGTFTLSEIFGRSNRERIEKLPNFEDWSTHQLAAIQFTTGTSAPAKLVGLSHYQLINGCRVAAEAIGVDTTGALCCALPLFKIPVFALVALAPFVSGTRVLFPSPSPLPKFLFESIKKHQCAQLLTNAVALRLVLKIALARKIELPSVKTVILIGERVPLDLLKSIAKQFQNANKIFNGYMLTEVASVPIITSEETSVVKNVGKPLRGFTIDIVDIGANIPTANRRLGELRIRPVDGSRFLGYGPTFDEQLEWINTGDIVVMDTSGGVELLSNKEDLIFDKSGKIIEHWTVEKAICAYDQIKGAQIIALAKDAPLIAVLVLKTSLCDRDVVKSDIQSLCKNNGLPVPDMFAFADDFPRINTKIQKYRLREMIKSGELKTI</sequence>
<organism evidence="2">
    <name type="scientific">Ascaris suum</name>
    <name type="common">Pig roundworm</name>
    <name type="synonym">Ascaris lumbricoides</name>
    <dbReference type="NCBI Taxonomy" id="6253"/>
    <lineage>
        <taxon>Eukaryota</taxon>
        <taxon>Metazoa</taxon>
        <taxon>Ecdysozoa</taxon>
        <taxon>Nematoda</taxon>
        <taxon>Chromadorea</taxon>
        <taxon>Rhabditida</taxon>
        <taxon>Spirurina</taxon>
        <taxon>Ascaridomorpha</taxon>
        <taxon>Ascaridoidea</taxon>
        <taxon>Ascarididae</taxon>
        <taxon>Ascaris</taxon>
    </lineage>
</organism>
<dbReference type="InterPro" id="IPR000873">
    <property type="entry name" value="AMP-dep_synth/lig_dom"/>
</dbReference>
<dbReference type="SUPFAM" id="SSF56801">
    <property type="entry name" value="Acetyl-CoA synthetase-like"/>
    <property type="match status" value="1"/>
</dbReference>
<evidence type="ECO:0000259" key="1">
    <source>
        <dbReference type="Pfam" id="PF00501"/>
    </source>
</evidence>
<dbReference type="InterPro" id="IPR042099">
    <property type="entry name" value="ANL_N_sf"/>
</dbReference>
<proteinExistence type="evidence at transcript level"/>
<dbReference type="PANTHER" id="PTHR43201:SF12">
    <property type="entry name" value="AMP-DEPENDENT SYNTHETASE_LIGASE DOMAIN-CONTAINING PROTEIN"/>
    <property type="match status" value="1"/>
</dbReference>
<accession>F1L0N4</accession>
<dbReference type="GO" id="GO:0031956">
    <property type="term" value="F:medium-chain fatty acid-CoA ligase activity"/>
    <property type="evidence" value="ECO:0007669"/>
    <property type="project" value="TreeGrafter"/>
</dbReference>
<evidence type="ECO:0000313" key="2">
    <source>
        <dbReference type="EMBL" id="ADY43688.1"/>
    </source>
</evidence>
<reference evidence="2" key="1">
    <citation type="journal article" date="2011" name="Genome Res.">
        <title>Deep small RNA sequencing from the nematode Ascaris reveals conservation, functional diversification, and novel developmental profiles.</title>
        <authorList>
            <person name="Wang J."/>
            <person name="Czech B."/>
            <person name="Crunk A."/>
            <person name="Wallace A."/>
            <person name="Mitreva M."/>
            <person name="Hannon G.J."/>
            <person name="Davis R.E."/>
        </authorList>
    </citation>
    <scope>NUCLEOTIDE SEQUENCE</scope>
</reference>
<dbReference type="AlphaFoldDB" id="F1L0N4"/>
<protein>
    <submittedName>
        <fullName evidence="2">Acyl-CoA synthetase family member 2</fullName>
    </submittedName>
</protein>
<dbReference type="Gene3D" id="3.40.50.12780">
    <property type="entry name" value="N-terminal domain of ligase-like"/>
    <property type="match status" value="1"/>
</dbReference>
<dbReference type="Pfam" id="PF00501">
    <property type="entry name" value="AMP-binding"/>
    <property type="match status" value="1"/>
</dbReference>
<name>F1L0N4_ASCSU</name>
<dbReference type="GO" id="GO:0006631">
    <property type="term" value="P:fatty acid metabolic process"/>
    <property type="evidence" value="ECO:0007669"/>
    <property type="project" value="TreeGrafter"/>
</dbReference>
<dbReference type="PANTHER" id="PTHR43201">
    <property type="entry name" value="ACYL-COA SYNTHETASE"/>
    <property type="match status" value="1"/>
</dbReference>
<feature type="domain" description="AMP-dependent synthetase/ligase" evidence="1">
    <location>
        <begin position="3"/>
        <end position="352"/>
    </location>
</feature>